<dbReference type="InterPro" id="IPR005114">
    <property type="entry name" value="Helicase_assoc"/>
</dbReference>
<organism evidence="3 4">
    <name type="scientific">Triparma laevis f. longispina</name>
    <dbReference type="NCBI Taxonomy" id="1714387"/>
    <lineage>
        <taxon>Eukaryota</taxon>
        <taxon>Sar</taxon>
        <taxon>Stramenopiles</taxon>
        <taxon>Ochrophyta</taxon>
        <taxon>Bolidophyceae</taxon>
        <taxon>Parmales</taxon>
        <taxon>Triparmaceae</taxon>
        <taxon>Triparma</taxon>
    </lineage>
</organism>
<feature type="domain" description="Helicase-associated" evidence="2">
    <location>
        <begin position="426"/>
        <end position="487"/>
    </location>
</feature>
<reference evidence="4" key="1">
    <citation type="journal article" date="2023" name="Commun. Biol.">
        <title>Genome analysis of Parmales, the sister group of diatoms, reveals the evolutionary specialization of diatoms from phago-mixotrophs to photoautotrophs.</title>
        <authorList>
            <person name="Ban H."/>
            <person name="Sato S."/>
            <person name="Yoshikawa S."/>
            <person name="Yamada K."/>
            <person name="Nakamura Y."/>
            <person name="Ichinomiya M."/>
            <person name="Sato N."/>
            <person name="Blanc-Mathieu R."/>
            <person name="Endo H."/>
            <person name="Kuwata A."/>
            <person name="Ogata H."/>
        </authorList>
    </citation>
    <scope>NUCLEOTIDE SEQUENCE [LARGE SCALE GENOMIC DNA]</scope>
    <source>
        <strain evidence="4">NIES 3700</strain>
    </source>
</reference>
<dbReference type="AlphaFoldDB" id="A0A9W7DR97"/>
<feature type="domain" description="Helicase-associated" evidence="2">
    <location>
        <begin position="679"/>
        <end position="742"/>
    </location>
</feature>
<comment type="caution">
    <text evidence="3">The sequence shown here is derived from an EMBL/GenBank/DDBJ whole genome shotgun (WGS) entry which is preliminary data.</text>
</comment>
<evidence type="ECO:0000256" key="1">
    <source>
        <dbReference type="SAM" id="SignalP"/>
    </source>
</evidence>
<keyword evidence="1" id="KW-0732">Signal</keyword>
<keyword evidence="4" id="KW-1185">Reference proteome</keyword>
<feature type="domain" description="Helicase-associated" evidence="2">
    <location>
        <begin position="609"/>
        <end position="672"/>
    </location>
</feature>
<accession>A0A9W7DR97</accession>
<feature type="chain" id="PRO_5040898972" description="Helicase-associated domain-containing protein" evidence="1">
    <location>
        <begin position="21"/>
        <end position="1031"/>
    </location>
</feature>
<feature type="domain" description="Helicase-associated" evidence="2">
    <location>
        <begin position="543"/>
        <end position="602"/>
    </location>
</feature>
<feature type="domain" description="Helicase-associated" evidence="2">
    <location>
        <begin position="812"/>
        <end position="876"/>
    </location>
</feature>
<dbReference type="PANTHER" id="PTHR33418:SF1">
    <property type="entry name" value="HELICASE-ASSOCIATED DOMAIN-CONTAINING PROTEIN"/>
    <property type="match status" value="1"/>
</dbReference>
<feature type="domain" description="Helicase-associated" evidence="2">
    <location>
        <begin position="953"/>
        <end position="1015"/>
    </location>
</feature>
<feature type="domain" description="Helicase-associated" evidence="2">
    <location>
        <begin position="747"/>
        <end position="807"/>
    </location>
</feature>
<evidence type="ECO:0000259" key="2">
    <source>
        <dbReference type="Pfam" id="PF03457"/>
    </source>
</evidence>
<name>A0A9W7DR97_9STRA</name>
<dbReference type="EMBL" id="BRXW01000424">
    <property type="protein sequence ID" value="GMH53299.1"/>
    <property type="molecule type" value="Genomic_DNA"/>
</dbReference>
<dbReference type="Pfam" id="PF03457">
    <property type="entry name" value="HA"/>
    <property type="match status" value="9"/>
</dbReference>
<feature type="domain" description="Helicase-associated" evidence="2">
    <location>
        <begin position="360"/>
        <end position="420"/>
    </location>
</feature>
<evidence type="ECO:0000313" key="4">
    <source>
        <dbReference type="Proteomes" id="UP001165122"/>
    </source>
</evidence>
<sequence length="1031" mass="119698">MFTSTLSPLLILLSLAHVQTFTPFITSLPSRILSSTSSTRSFSNSSTQLYQYFDNESDRLRTRSESIYPENIIDLIPSSHKKYKKIISNRLENIRNLKVNNEFDYINKYNAHLSLSTSIILPNFTKKGWSLQRIDEPIIEQLRDFLTAGIAKNETILESELIGNNEIIKGSQPRFLPLSSDFKERILKTLLPYHEQFANTSLLPSRAYGLRVYTPNSVLSMHTDKPERNVIGSIIHLGGDEEWGLVVEDLSGEVHEVFMNPGDAFFYESAKVYHGRIKPFNGSFYCGVFCHYVPEVWGEWDREGHVAIERSWADEGGGESELKVDGSGVLEKGGGWGEEEWIVWSDGEIVKKDYKRAWGDAWEEKFNALLSHKVEFGGCNFPQNVVTEDGVKLGAWVKKQRANKERLSAERIEKLNNAGFVWRKYESAWQANFLKLLDYKKEFGDVLVPERFVTDDGKRLGAWVTKQRFRRERLSGEQREKLEVSGFVWDASAQAGERLKGEEKKKNGGEREETLSRRVGSWDDGTHVHLFRGNRYNDRWLELWEWKYIRLLEFKEEFGHVLVPTDYVTKDGRRLGKWASDQRTMKKNDRLSVERFEKLEGAHFVWDAQEAAWEDMFDKLLKHKEEFGDLFVPKDYVTKDGRRLGNWVGLQRKNKKNDVLSAERVEKLNKIGLVWGVLEAAWEANYLKLVEYTEEFGHALVPRDPPYVTEDGANLGGWVGVQRNNRDIISAERVERLNILNFVWDPHEAAWEENWKKLLEYKEEFGDVLVTTNVGTTLGNWVCLQRQLKKNDRLSAQRFERLEGVDFVWDPHESSWEGYYEKLLRYIEENGDALVPISYVTEDGVILGTWVQQQRQWKKKESISAERVKKLEAVDFVWGDLLDAQWEDYYEKLLRYIEENGDALVLRSFVTEDGFNLGNWVGSQRQCKTNGIISAERVEKLEEVDFVWNPLVAQWDSNYEALLKYQEEFGNALVMKGYVTADGVKLGQWVSDQRQSKKDGRLSDERFGKLEGVDFVWNVPEWKAEHKLIKK</sequence>
<protein>
    <recommendedName>
        <fullName evidence="2">Helicase-associated domain-containing protein</fullName>
    </recommendedName>
</protein>
<dbReference type="Gene3D" id="6.10.140.530">
    <property type="match status" value="9"/>
</dbReference>
<proteinExistence type="predicted"/>
<evidence type="ECO:0000313" key="3">
    <source>
        <dbReference type="EMBL" id="GMH53299.1"/>
    </source>
</evidence>
<feature type="signal peptide" evidence="1">
    <location>
        <begin position="1"/>
        <end position="20"/>
    </location>
</feature>
<feature type="domain" description="Helicase-associated" evidence="2">
    <location>
        <begin position="883"/>
        <end position="946"/>
    </location>
</feature>
<gene>
    <name evidence="3" type="ORF">TrLO_g12190</name>
</gene>
<dbReference type="Proteomes" id="UP001165122">
    <property type="component" value="Unassembled WGS sequence"/>
</dbReference>
<dbReference type="OrthoDB" id="70932at2759"/>
<dbReference type="PANTHER" id="PTHR33418">
    <property type="entry name" value="HELICASE-ASSOCIATED"/>
    <property type="match status" value="1"/>
</dbReference>